<dbReference type="PATRIC" id="fig|851.8.peg.1899"/>
<comment type="similarity">
    <text evidence="1">Belongs to the asp23 family.</text>
</comment>
<dbReference type="EMBL" id="LRPY01000186">
    <property type="protein sequence ID" value="KXA17756.1"/>
    <property type="molecule type" value="Genomic_DNA"/>
</dbReference>
<name>A0A133NN85_FUSNU</name>
<dbReference type="PANTHER" id="PTHR34297">
    <property type="entry name" value="HYPOTHETICAL CYTOSOLIC PROTEIN-RELATED"/>
    <property type="match status" value="1"/>
</dbReference>
<keyword evidence="3" id="KW-1185">Reference proteome</keyword>
<comment type="caution">
    <text evidence="2">The sequence shown here is derived from an EMBL/GenBank/DDBJ whole genome shotgun (WGS) entry which is preliminary data.</text>
</comment>
<protein>
    <recommendedName>
        <fullName evidence="4">Asp23/Gls24 family envelope stress response protein</fullName>
    </recommendedName>
</protein>
<organism evidence="2 3">
    <name type="scientific">Fusobacterium nucleatum</name>
    <dbReference type="NCBI Taxonomy" id="851"/>
    <lineage>
        <taxon>Bacteria</taxon>
        <taxon>Fusobacteriati</taxon>
        <taxon>Fusobacteriota</taxon>
        <taxon>Fusobacteriia</taxon>
        <taxon>Fusobacteriales</taxon>
        <taxon>Fusobacteriaceae</taxon>
        <taxon>Fusobacterium</taxon>
    </lineage>
</organism>
<reference evidence="3" key="1">
    <citation type="submission" date="2016-01" db="EMBL/GenBank/DDBJ databases">
        <authorList>
            <person name="Mitreva M."/>
            <person name="Pepin K.H."/>
            <person name="Mihindukulasuriya K.A."/>
            <person name="Fulton R."/>
            <person name="Fronick C."/>
            <person name="O'Laughlin M."/>
            <person name="Miner T."/>
            <person name="Herter B."/>
            <person name="Rosa B.A."/>
            <person name="Cordes M."/>
            <person name="Tomlinson C."/>
            <person name="Wollam A."/>
            <person name="Palsikar V.B."/>
            <person name="Mardis E.R."/>
            <person name="Wilson R.K."/>
        </authorList>
    </citation>
    <scope>NUCLEOTIDE SEQUENCE [LARGE SCALE GENOMIC DNA]</scope>
    <source>
        <strain evidence="3">MJR7757B</strain>
    </source>
</reference>
<gene>
    <name evidence="2" type="ORF">HMPREF3221_01887</name>
</gene>
<dbReference type="Proteomes" id="UP000070401">
    <property type="component" value="Unassembled WGS sequence"/>
</dbReference>
<dbReference type="PANTHER" id="PTHR34297:SF2">
    <property type="entry name" value="ASP23_GLS24 FAMILY ENVELOPE STRESS RESPONSE PROTEIN"/>
    <property type="match status" value="1"/>
</dbReference>
<evidence type="ECO:0000256" key="1">
    <source>
        <dbReference type="ARBA" id="ARBA00005721"/>
    </source>
</evidence>
<dbReference type="InterPro" id="IPR005531">
    <property type="entry name" value="Asp23"/>
</dbReference>
<sequence>MIENMEVFFMSELGNIRIADDVVKTIAAKAAVDVEGVYKLAGGVVDEVSKMLGKKRPTNGVKVEVGEVECSIEVYLVVKYGYKIPEVAEEVQKAILEAVSSLSGLKVVEVNVYVQNVKMEDIEETTEEFED</sequence>
<dbReference type="STRING" id="1408287.GCA_000493815_01092"/>
<evidence type="ECO:0000313" key="2">
    <source>
        <dbReference type="EMBL" id="KXA17756.1"/>
    </source>
</evidence>
<dbReference type="AlphaFoldDB" id="A0A133NN85"/>
<evidence type="ECO:0000313" key="3">
    <source>
        <dbReference type="Proteomes" id="UP000070401"/>
    </source>
</evidence>
<evidence type="ECO:0008006" key="4">
    <source>
        <dbReference type="Google" id="ProtNLM"/>
    </source>
</evidence>
<accession>A0A133NN85</accession>
<dbReference type="eggNOG" id="COG1302">
    <property type="taxonomic scope" value="Bacteria"/>
</dbReference>
<proteinExistence type="inferred from homology"/>
<dbReference type="Pfam" id="PF03780">
    <property type="entry name" value="Asp23"/>
    <property type="match status" value="1"/>
</dbReference>